<accession>A0ABY4F5Y0</accession>
<feature type="transmembrane region" description="Helical" evidence="1">
    <location>
        <begin position="117"/>
        <end position="137"/>
    </location>
</feature>
<sequence length="156" mass="17891">MKNHKMKDIVIKIFTVLVLGIIIWNSIAYLSDMFMGQEYNSLSHFIIALITTVLTVTLIQVVLKTDKTSWTQLGQSTFKTNIFSFFLGFSLWTIPASIGLFICLMLGWVEIEIHTDLYSLMGSILILFITVFFIEALPEELEMHFVTNNFQDCSFS</sequence>
<dbReference type="RefSeq" id="WP_244722770.1">
    <property type="nucleotide sequence ID" value="NZ_CP095072.1"/>
</dbReference>
<feature type="transmembrane region" description="Helical" evidence="1">
    <location>
        <begin position="42"/>
        <end position="63"/>
    </location>
</feature>
<name>A0ABY4F5Y0_9BACI</name>
<proteinExistence type="predicted"/>
<gene>
    <name evidence="2" type="ORF">MUN88_07220</name>
</gene>
<protein>
    <recommendedName>
        <fullName evidence="4">CAAX protease self-immunity</fullName>
    </recommendedName>
</protein>
<dbReference type="EMBL" id="CP095072">
    <property type="protein sequence ID" value="UOQ49856.1"/>
    <property type="molecule type" value="Genomic_DNA"/>
</dbReference>
<keyword evidence="1" id="KW-0812">Transmembrane</keyword>
<reference evidence="2 3" key="1">
    <citation type="submission" date="2022-04" db="EMBL/GenBank/DDBJ databases">
        <title>Gracilibacillus sp. isolated from saltern.</title>
        <authorList>
            <person name="Won M."/>
            <person name="Lee C.-M."/>
            <person name="Woen H.-Y."/>
            <person name="Kwon S.-W."/>
        </authorList>
    </citation>
    <scope>NUCLEOTIDE SEQUENCE [LARGE SCALE GENOMIC DNA]</scope>
    <source>
        <strain evidence="2 3">SSWR10-1</strain>
    </source>
</reference>
<dbReference type="Proteomes" id="UP000831782">
    <property type="component" value="Chromosome"/>
</dbReference>
<keyword evidence="3" id="KW-1185">Reference proteome</keyword>
<feature type="transmembrane region" description="Helical" evidence="1">
    <location>
        <begin position="9"/>
        <end position="30"/>
    </location>
</feature>
<keyword evidence="1" id="KW-0472">Membrane</keyword>
<evidence type="ECO:0008006" key="4">
    <source>
        <dbReference type="Google" id="ProtNLM"/>
    </source>
</evidence>
<evidence type="ECO:0000256" key="1">
    <source>
        <dbReference type="SAM" id="Phobius"/>
    </source>
</evidence>
<organism evidence="2 3">
    <name type="scientific">Gracilibacillus caseinilyticus</name>
    <dbReference type="NCBI Taxonomy" id="2932256"/>
    <lineage>
        <taxon>Bacteria</taxon>
        <taxon>Bacillati</taxon>
        <taxon>Bacillota</taxon>
        <taxon>Bacilli</taxon>
        <taxon>Bacillales</taxon>
        <taxon>Bacillaceae</taxon>
        <taxon>Gracilibacillus</taxon>
    </lineage>
</organism>
<feature type="transmembrane region" description="Helical" evidence="1">
    <location>
        <begin position="83"/>
        <end position="111"/>
    </location>
</feature>
<evidence type="ECO:0000313" key="2">
    <source>
        <dbReference type="EMBL" id="UOQ49856.1"/>
    </source>
</evidence>
<keyword evidence="1" id="KW-1133">Transmembrane helix</keyword>
<evidence type="ECO:0000313" key="3">
    <source>
        <dbReference type="Proteomes" id="UP000831782"/>
    </source>
</evidence>